<dbReference type="AlphaFoldDB" id="A0A7Y9FEJ8"/>
<feature type="region of interest" description="Disordered" evidence="1">
    <location>
        <begin position="78"/>
        <end position="97"/>
    </location>
</feature>
<protein>
    <submittedName>
        <fullName evidence="2">Uncharacterized protein</fullName>
    </submittedName>
</protein>
<evidence type="ECO:0000313" key="2">
    <source>
        <dbReference type="EMBL" id="NYD85855.1"/>
    </source>
</evidence>
<reference evidence="2 3" key="1">
    <citation type="submission" date="2020-07" db="EMBL/GenBank/DDBJ databases">
        <title>Sequencing the genomes of 1000 actinobacteria strains.</title>
        <authorList>
            <person name="Klenk H.-P."/>
        </authorList>
    </citation>
    <scope>NUCLEOTIDE SEQUENCE [LARGE SCALE GENOMIC DNA]</scope>
    <source>
        <strain evidence="2 3">DSM 24482</strain>
    </source>
</reference>
<sequence>MTEGGSMGDRSIRRERALLLVQTRARFATTALLLIAAAACAVRMVLGVESPPEAPVTSVALFTFTILWGHWQRQAGLDRAAPRAAQPAGPGGTTPGG</sequence>
<evidence type="ECO:0000313" key="3">
    <source>
        <dbReference type="Proteomes" id="UP000577956"/>
    </source>
</evidence>
<proteinExistence type="predicted"/>
<dbReference type="Proteomes" id="UP000577956">
    <property type="component" value="Unassembled WGS sequence"/>
</dbReference>
<dbReference type="EMBL" id="JACCBK010000001">
    <property type="protein sequence ID" value="NYD85855.1"/>
    <property type="molecule type" value="Genomic_DNA"/>
</dbReference>
<evidence type="ECO:0000256" key="1">
    <source>
        <dbReference type="SAM" id="MobiDB-lite"/>
    </source>
</evidence>
<comment type="caution">
    <text evidence="2">The sequence shown here is derived from an EMBL/GenBank/DDBJ whole genome shotgun (WGS) entry which is preliminary data.</text>
</comment>
<organism evidence="2 3">
    <name type="scientific">Cellulomonas oligotrophica</name>
    <dbReference type="NCBI Taxonomy" id="931536"/>
    <lineage>
        <taxon>Bacteria</taxon>
        <taxon>Bacillati</taxon>
        <taxon>Actinomycetota</taxon>
        <taxon>Actinomycetes</taxon>
        <taxon>Micrococcales</taxon>
        <taxon>Cellulomonadaceae</taxon>
        <taxon>Cellulomonas</taxon>
    </lineage>
</organism>
<name>A0A7Y9FEJ8_9CELL</name>
<dbReference type="RefSeq" id="WP_140457591.1">
    <property type="nucleotide sequence ID" value="NZ_BAABFI010000002.1"/>
</dbReference>
<gene>
    <name evidence="2" type="ORF">BKA21_001404</name>
</gene>
<accession>A0A7Y9FEJ8</accession>